<dbReference type="Proteomes" id="UP000658278">
    <property type="component" value="Unassembled WGS sequence"/>
</dbReference>
<reference evidence="1" key="1">
    <citation type="submission" date="2021-01" db="EMBL/GenBank/DDBJ databases">
        <title>Modified the classification status of verrucomicrobia.</title>
        <authorList>
            <person name="Feng X."/>
        </authorList>
    </citation>
    <scope>NUCLEOTIDE SEQUENCE</scope>
    <source>
        <strain evidence="1">KCTC 22201</strain>
    </source>
</reference>
<accession>A0A934RCF6</accession>
<keyword evidence="2" id="KW-1185">Reference proteome</keyword>
<gene>
    <name evidence="1" type="ORF">JIN81_08400</name>
</gene>
<dbReference type="RefSeq" id="WP_200278485.1">
    <property type="nucleotide sequence ID" value="NZ_JAENII010000005.1"/>
</dbReference>
<protein>
    <submittedName>
        <fullName evidence="1">Uncharacterized protein</fullName>
    </submittedName>
</protein>
<evidence type="ECO:0000313" key="2">
    <source>
        <dbReference type="Proteomes" id="UP000658278"/>
    </source>
</evidence>
<sequence length="118" mass="12716">MSLVIFLLVALMTTGLYFSTAVGDWKLGRSASETLRSVYVAQRTYLADHPTTPVTSLTESDLRPYLPNNASTFPKVAGLDGVERSINVKVSPPVILNGSNGIYDPSGNPNDSLWDVGE</sequence>
<dbReference type="AlphaFoldDB" id="A0A934RCF6"/>
<name>A0A934RCF6_9BACT</name>
<organism evidence="1 2">
    <name type="scientific">Haloferula rosea</name>
    <dbReference type="NCBI Taxonomy" id="490093"/>
    <lineage>
        <taxon>Bacteria</taxon>
        <taxon>Pseudomonadati</taxon>
        <taxon>Verrucomicrobiota</taxon>
        <taxon>Verrucomicrobiia</taxon>
        <taxon>Verrucomicrobiales</taxon>
        <taxon>Verrucomicrobiaceae</taxon>
        <taxon>Haloferula</taxon>
    </lineage>
</organism>
<proteinExistence type="predicted"/>
<dbReference type="EMBL" id="JAENII010000005">
    <property type="protein sequence ID" value="MBK1827037.1"/>
    <property type="molecule type" value="Genomic_DNA"/>
</dbReference>
<evidence type="ECO:0000313" key="1">
    <source>
        <dbReference type="EMBL" id="MBK1827037.1"/>
    </source>
</evidence>
<comment type="caution">
    <text evidence="1">The sequence shown here is derived from an EMBL/GenBank/DDBJ whole genome shotgun (WGS) entry which is preliminary data.</text>
</comment>